<dbReference type="PANTHER" id="PTHR43775">
    <property type="entry name" value="FATTY ACID SYNTHASE"/>
    <property type="match status" value="1"/>
</dbReference>
<name>A0ABQ3T9Q4_9ACTN</name>
<dbReference type="SUPFAM" id="SSF51735">
    <property type="entry name" value="NAD(P)-binding Rossmann-fold domains"/>
    <property type="match status" value="2"/>
</dbReference>
<evidence type="ECO:0000256" key="3">
    <source>
        <dbReference type="SAM" id="MobiDB-lite"/>
    </source>
</evidence>
<keyword evidence="6" id="KW-1185">Reference proteome</keyword>
<evidence type="ECO:0000256" key="1">
    <source>
        <dbReference type="ARBA" id="ARBA00022450"/>
    </source>
</evidence>
<dbReference type="Gene3D" id="3.40.50.720">
    <property type="entry name" value="NAD(P)-binding Rossmann-like Domain"/>
    <property type="match status" value="1"/>
</dbReference>
<keyword evidence="1" id="KW-0596">Phosphopantetheine</keyword>
<feature type="compositionally biased region" description="Gly residues" evidence="3">
    <location>
        <begin position="276"/>
        <end position="290"/>
    </location>
</feature>
<evidence type="ECO:0000313" key="6">
    <source>
        <dbReference type="Proteomes" id="UP000608522"/>
    </source>
</evidence>
<dbReference type="RefSeq" id="WP_202199247.1">
    <property type="nucleotide sequence ID" value="NZ_BAAATO010000005.1"/>
</dbReference>
<feature type="domain" description="Ketoreductase" evidence="4">
    <location>
        <begin position="240"/>
        <end position="433"/>
    </location>
</feature>
<dbReference type="PANTHER" id="PTHR43775:SF37">
    <property type="entry name" value="SI:DKEY-61P9.11"/>
    <property type="match status" value="1"/>
</dbReference>
<dbReference type="EMBL" id="BNED01000005">
    <property type="protein sequence ID" value="GHI77133.1"/>
    <property type="molecule type" value="Genomic_DNA"/>
</dbReference>
<evidence type="ECO:0000259" key="4">
    <source>
        <dbReference type="SMART" id="SM00822"/>
    </source>
</evidence>
<accession>A0ABQ3T9Q4</accession>
<dbReference type="Proteomes" id="UP000608522">
    <property type="component" value="Unassembled WGS sequence"/>
</dbReference>
<dbReference type="SMART" id="SM00822">
    <property type="entry name" value="PKS_KR"/>
    <property type="match status" value="1"/>
</dbReference>
<dbReference type="InterPro" id="IPR057326">
    <property type="entry name" value="KR_dom"/>
</dbReference>
<keyword evidence="2" id="KW-0597">Phosphoprotein</keyword>
<evidence type="ECO:0000313" key="5">
    <source>
        <dbReference type="EMBL" id="GHI77133.1"/>
    </source>
</evidence>
<dbReference type="InterPro" id="IPR050091">
    <property type="entry name" value="PKS_NRPS_Biosynth_Enz"/>
</dbReference>
<reference evidence="6" key="1">
    <citation type="submission" date="2023-07" db="EMBL/GenBank/DDBJ databases">
        <title>Whole genome shotgun sequence of Streptomyces spororaveus NBRC 15456.</title>
        <authorList>
            <person name="Komaki H."/>
            <person name="Tamura T."/>
        </authorList>
    </citation>
    <scope>NUCLEOTIDE SEQUENCE [LARGE SCALE GENOMIC DNA]</scope>
    <source>
        <strain evidence="6">NBRC 15456</strain>
    </source>
</reference>
<dbReference type="InterPro" id="IPR013968">
    <property type="entry name" value="PKS_KR"/>
</dbReference>
<dbReference type="Pfam" id="PF08659">
    <property type="entry name" value="KR"/>
    <property type="match status" value="1"/>
</dbReference>
<dbReference type="InterPro" id="IPR036291">
    <property type="entry name" value="NAD(P)-bd_dom_sf"/>
</dbReference>
<organism evidence="5 6">
    <name type="scientific">Streptomyces spororaveus</name>
    <dbReference type="NCBI Taxonomy" id="284039"/>
    <lineage>
        <taxon>Bacteria</taxon>
        <taxon>Bacillati</taxon>
        <taxon>Actinomycetota</taxon>
        <taxon>Actinomycetes</taxon>
        <taxon>Kitasatosporales</taxon>
        <taxon>Streptomycetaceae</taxon>
        <taxon>Streptomyces</taxon>
    </lineage>
</organism>
<sequence length="503" mass="51627">MDTYPSSATLDAPFLVPSWRERPDTGPAAPAPAQERLLLLLPEGSLAQVVADRCAETGARLSAAVAGDRFHPDDPASVAALIEEEFASRPPDAVLCAWALGEGPGAEGDAAAAYRTFARLQALGAALAGRPAGAGPDRAVRLIIATDRAHRAVPGDTARPYQAVADGPALALGLEADRLSVRTADVDTTEGDGAIAAALAAEVAARGEGAVAWRAGRRLALEYVPFAHSAPAHSPFTPGGTYVITGGFGAIGLALARRIAEVPDTSVVLIGRNLPDGGGAPEGAPEGAGAGRHRPAEELARLRASGAKVLAFACDVADRPRLAEVIGKARAETGRIDGVLHLAGVVDDTRLHLLEPGLAGRVMAPKTAGTLALDELCPDARFLVLFSSVQNLSGAYGHGAYIAANRFLDSYAAAADTDARQVVAINWTLWGEVFGMAAPPAETEAAAGAVRGWLATAEGIAALERILVHRPGPQVAVCPDGYEAQLHRAGSRAAAARERAARA</sequence>
<protein>
    <recommendedName>
        <fullName evidence="4">Ketoreductase domain-containing protein</fullName>
    </recommendedName>
</protein>
<feature type="region of interest" description="Disordered" evidence="3">
    <location>
        <begin position="274"/>
        <end position="295"/>
    </location>
</feature>
<evidence type="ECO:0000256" key="2">
    <source>
        <dbReference type="ARBA" id="ARBA00022553"/>
    </source>
</evidence>
<comment type="caution">
    <text evidence="5">The sequence shown here is derived from an EMBL/GenBank/DDBJ whole genome shotgun (WGS) entry which is preliminary data.</text>
</comment>
<gene>
    <name evidence="5" type="ORF">Sspor_26940</name>
</gene>
<proteinExistence type="predicted"/>